<keyword evidence="5" id="KW-1185">Reference proteome</keyword>
<dbReference type="SUPFAM" id="SSF53955">
    <property type="entry name" value="Lysozyme-like"/>
    <property type="match status" value="1"/>
</dbReference>
<comment type="similarity">
    <text evidence="1">Belongs to the transglycosylase Slt family.</text>
</comment>
<dbReference type="Proteomes" id="UP000018934">
    <property type="component" value="Chromosome"/>
</dbReference>
<dbReference type="PANTHER" id="PTHR37423:SF2">
    <property type="entry name" value="MEMBRANE-BOUND LYTIC MUREIN TRANSGLYCOSYLASE C"/>
    <property type="match status" value="1"/>
</dbReference>
<evidence type="ECO:0000256" key="1">
    <source>
        <dbReference type="ARBA" id="ARBA00007734"/>
    </source>
</evidence>
<accession>A0ABN4BTV9</accession>
<feature type="domain" description="Transglycosylase SLT" evidence="3">
    <location>
        <begin position="106"/>
        <end position="199"/>
    </location>
</feature>
<evidence type="ECO:0000313" key="4">
    <source>
        <dbReference type="EMBL" id="AHF09507.1"/>
    </source>
</evidence>
<organism evidence="4 5">
    <name type="scientific">Dehalobacter restrictus (strain DSM 9455 / PER-K23)</name>
    <dbReference type="NCBI Taxonomy" id="871738"/>
    <lineage>
        <taxon>Bacteria</taxon>
        <taxon>Bacillati</taxon>
        <taxon>Bacillota</taxon>
        <taxon>Clostridia</taxon>
        <taxon>Eubacteriales</taxon>
        <taxon>Desulfitobacteriaceae</taxon>
        <taxon>Dehalobacter</taxon>
    </lineage>
</organism>
<feature type="region of interest" description="Disordered" evidence="2">
    <location>
        <begin position="1"/>
        <end position="23"/>
    </location>
</feature>
<evidence type="ECO:0000259" key="3">
    <source>
        <dbReference type="Pfam" id="PF01464"/>
    </source>
</evidence>
<dbReference type="PROSITE" id="PS00922">
    <property type="entry name" value="TRANSGLYCOSYLASE"/>
    <property type="match status" value="1"/>
</dbReference>
<dbReference type="CDD" id="cd00254">
    <property type="entry name" value="LT-like"/>
    <property type="match status" value="1"/>
</dbReference>
<sequence>MQQDSNVTSDLSSQMDQTDPSNTSDQMQMLYLYNLINLQNSLLNTGDGTESLTRTGDFLGTNNMPSSGQIYNSAYSAYNMNNMNNTNNTDSSFDASSIDASIKAAITGASEKYGVEKSLISAVIRQESSFNPNAVSSAGAIGLMQMMPATASGLGVTDPFNIEQNVDGGTRYLRQLIDRYGSTEMALAAYNAGSGTIRARGVQGLEDLVKMPAETRNFVQNVMSYYTGRSA</sequence>
<name>A0ABN4BTV9_DEHRP</name>
<reference evidence="4 5" key="1">
    <citation type="journal article" date="2013" name="Stand. Genomic Sci.">
        <title>Complete genome sequence of Dehalobacter restrictus PER-K23(T.).</title>
        <authorList>
            <person name="Kruse T."/>
            <person name="Maillard J."/>
            <person name="Goodwin L."/>
            <person name="Woyke T."/>
            <person name="Teshima H."/>
            <person name="Bruce D."/>
            <person name="Detter C."/>
            <person name="Tapia R."/>
            <person name="Han C."/>
            <person name="Huntemann M."/>
            <person name="Wei C.L."/>
            <person name="Han J."/>
            <person name="Chen A."/>
            <person name="Kyrpides N."/>
            <person name="Szeto E."/>
            <person name="Markowitz V."/>
            <person name="Ivanova N."/>
            <person name="Pagani I."/>
            <person name="Pati A."/>
            <person name="Pitluck S."/>
            <person name="Nolan M."/>
            <person name="Holliger C."/>
            <person name="Smidt H."/>
        </authorList>
    </citation>
    <scope>NUCLEOTIDE SEQUENCE [LARGE SCALE GENOMIC DNA]</scope>
    <source>
        <strain evidence="5">DSM 9455</strain>
    </source>
</reference>
<proteinExistence type="inferred from homology"/>
<evidence type="ECO:0000313" key="5">
    <source>
        <dbReference type="Proteomes" id="UP000018934"/>
    </source>
</evidence>
<dbReference type="PANTHER" id="PTHR37423">
    <property type="entry name" value="SOLUBLE LYTIC MUREIN TRANSGLYCOSYLASE-RELATED"/>
    <property type="match status" value="1"/>
</dbReference>
<gene>
    <name evidence="4" type="ORF">DEHRE_04980</name>
</gene>
<dbReference type="InterPro" id="IPR008258">
    <property type="entry name" value="Transglycosylase_SLT_dom_1"/>
</dbReference>
<evidence type="ECO:0000256" key="2">
    <source>
        <dbReference type="SAM" id="MobiDB-lite"/>
    </source>
</evidence>
<protein>
    <submittedName>
        <fullName evidence="4">Transglycosylase</fullName>
    </submittedName>
</protein>
<dbReference type="Pfam" id="PF01464">
    <property type="entry name" value="SLT"/>
    <property type="match status" value="1"/>
</dbReference>
<dbReference type="InterPro" id="IPR023346">
    <property type="entry name" value="Lysozyme-like_dom_sf"/>
</dbReference>
<dbReference type="Gene3D" id="1.10.530.10">
    <property type="match status" value="1"/>
</dbReference>
<dbReference type="EMBL" id="CP007033">
    <property type="protein sequence ID" value="AHF09507.1"/>
    <property type="molecule type" value="Genomic_DNA"/>
</dbReference>
<dbReference type="InterPro" id="IPR000189">
    <property type="entry name" value="Transglyc_AS"/>
</dbReference>